<dbReference type="AlphaFoldDB" id="A0AAV6UEI8"/>
<evidence type="ECO:0000313" key="6">
    <source>
        <dbReference type="EMBL" id="KAG8182154.1"/>
    </source>
</evidence>
<evidence type="ECO:0000256" key="4">
    <source>
        <dbReference type="ARBA" id="ARBA00023212"/>
    </source>
</evidence>
<evidence type="ECO:0000256" key="1">
    <source>
        <dbReference type="ARBA" id="ARBA00004245"/>
    </source>
</evidence>
<dbReference type="PANTHER" id="PTHR20940:SF1">
    <property type="entry name" value="CIBOULOT, ISOFORM A"/>
    <property type="match status" value="1"/>
</dbReference>
<evidence type="ECO:0000256" key="2">
    <source>
        <dbReference type="ARBA" id="ARBA00009511"/>
    </source>
</evidence>
<name>A0AAV6UEI8_9ARAC</name>
<protein>
    <recommendedName>
        <fullName evidence="8">Thymosin beta</fullName>
    </recommendedName>
</protein>
<evidence type="ECO:0000256" key="3">
    <source>
        <dbReference type="ARBA" id="ARBA00022490"/>
    </source>
</evidence>
<sequence>MKTNLCSILHHPKRLKMSGTTDLPKVPAPLKDELSQFDSSKMKHAETNEKNVLPSKDDVQQEKRHNSILNSVEGFERSQLNPTETQEKMVLPNADVIEQEKGHQKLVQGIENFDTSNLKHAETLEKNPLPTKEAIAMEKSAA</sequence>
<dbReference type="InterPro" id="IPR001152">
    <property type="entry name" value="Beta-thymosin"/>
</dbReference>
<dbReference type="SMART" id="SM00152">
    <property type="entry name" value="THY"/>
    <property type="match status" value="3"/>
</dbReference>
<dbReference type="EMBL" id="JAFNEN010000478">
    <property type="protein sequence ID" value="KAG8182154.1"/>
    <property type="molecule type" value="Genomic_DNA"/>
</dbReference>
<accession>A0AAV6UEI8</accession>
<feature type="region of interest" description="Disordered" evidence="5">
    <location>
        <begin position="14"/>
        <end position="86"/>
    </location>
</feature>
<organism evidence="6 7">
    <name type="scientific">Oedothorax gibbosus</name>
    <dbReference type="NCBI Taxonomy" id="931172"/>
    <lineage>
        <taxon>Eukaryota</taxon>
        <taxon>Metazoa</taxon>
        <taxon>Ecdysozoa</taxon>
        <taxon>Arthropoda</taxon>
        <taxon>Chelicerata</taxon>
        <taxon>Arachnida</taxon>
        <taxon>Araneae</taxon>
        <taxon>Araneomorphae</taxon>
        <taxon>Entelegynae</taxon>
        <taxon>Araneoidea</taxon>
        <taxon>Linyphiidae</taxon>
        <taxon>Erigoninae</taxon>
        <taxon>Oedothorax</taxon>
    </lineage>
</organism>
<evidence type="ECO:0000256" key="5">
    <source>
        <dbReference type="SAM" id="MobiDB-lite"/>
    </source>
</evidence>
<dbReference type="PANTHER" id="PTHR20940">
    <property type="entry name" value="TETRA THYMOSIN"/>
    <property type="match status" value="1"/>
</dbReference>
<dbReference type="GO" id="GO:0003785">
    <property type="term" value="F:actin monomer binding"/>
    <property type="evidence" value="ECO:0007669"/>
    <property type="project" value="InterPro"/>
</dbReference>
<keyword evidence="3" id="KW-0963">Cytoplasm</keyword>
<dbReference type="GO" id="GO:0007015">
    <property type="term" value="P:actin filament organization"/>
    <property type="evidence" value="ECO:0007669"/>
    <property type="project" value="InterPro"/>
</dbReference>
<dbReference type="Pfam" id="PF01290">
    <property type="entry name" value="Thymosin"/>
    <property type="match status" value="3"/>
</dbReference>
<feature type="compositionally biased region" description="Basic and acidic residues" evidence="5">
    <location>
        <begin position="30"/>
        <end position="65"/>
    </location>
</feature>
<dbReference type="InterPro" id="IPR038386">
    <property type="entry name" value="Beta-thymosin_sf"/>
</dbReference>
<comment type="similarity">
    <text evidence="2">Belongs to the thymosin beta family.</text>
</comment>
<comment type="subcellular location">
    <subcellularLocation>
        <location evidence="1">Cytoplasm</location>
        <location evidence="1">Cytoskeleton</location>
    </subcellularLocation>
</comment>
<keyword evidence="4" id="KW-0206">Cytoskeleton</keyword>
<dbReference type="GO" id="GO:0005829">
    <property type="term" value="C:cytosol"/>
    <property type="evidence" value="ECO:0007669"/>
    <property type="project" value="TreeGrafter"/>
</dbReference>
<dbReference type="GO" id="GO:0005856">
    <property type="term" value="C:cytoskeleton"/>
    <property type="evidence" value="ECO:0007669"/>
    <property type="project" value="UniProtKB-SubCell"/>
</dbReference>
<reference evidence="6 7" key="1">
    <citation type="journal article" date="2022" name="Nat. Ecol. Evol.">
        <title>A masculinizing supergene underlies an exaggerated male reproductive morph in a spider.</title>
        <authorList>
            <person name="Hendrickx F."/>
            <person name="De Corte Z."/>
            <person name="Sonet G."/>
            <person name="Van Belleghem S.M."/>
            <person name="Kostlbacher S."/>
            <person name="Vangestel C."/>
        </authorList>
    </citation>
    <scope>NUCLEOTIDE SEQUENCE [LARGE SCALE GENOMIC DNA]</scope>
    <source>
        <strain evidence="6">W744_W776</strain>
    </source>
</reference>
<dbReference type="Gene3D" id="1.20.5.520">
    <property type="entry name" value="Single helix bin"/>
    <property type="match status" value="3"/>
</dbReference>
<comment type="caution">
    <text evidence="6">The sequence shown here is derived from an EMBL/GenBank/DDBJ whole genome shotgun (WGS) entry which is preliminary data.</text>
</comment>
<keyword evidence="7" id="KW-1185">Reference proteome</keyword>
<gene>
    <name evidence="6" type="ORF">JTE90_014563</name>
</gene>
<evidence type="ECO:0008006" key="8">
    <source>
        <dbReference type="Google" id="ProtNLM"/>
    </source>
</evidence>
<dbReference type="FunFam" id="1.20.5.520:FF:000001">
    <property type="entry name" value="Thymosin beta"/>
    <property type="match status" value="2"/>
</dbReference>
<dbReference type="Proteomes" id="UP000827092">
    <property type="component" value="Unassembled WGS sequence"/>
</dbReference>
<evidence type="ECO:0000313" key="7">
    <source>
        <dbReference type="Proteomes" id="UP000827092"/>
    </source>
</evidence>
<proteinExistence type="inferred from homology"/>